<keyword evidence="1" id="KW-0812">Transmembrane</keyword>
<keyword evidence="3" id="KW-1185">Reference proteome</keyword>
<keyword evidence="1" id="KW-1133">Transmembrane helix</keyword>
<organism evidence="2 3">
    <name type="scientific">Citrus x changshan-huyou</name>
    <dbReference type="NCBI Taxonomy" id="2935761"/>
    <lineage>
        <taxon>Eukaryota</taxon>
        <taxon>Viridiplantae</taxon>
        <taxon>Streptophyta</taxon>
        <taxon>Embryophyta</taxon>
        <taxon>Tracheophyta</taxon>
        <taxon>Spermatophyta</taxon>
        <taxon>Magnoliopsida</taxon>
        <taxon>eudicotyledons</taxon>
        <taxon>Gunneridae</taxon>
        <taxon>Pentapetalae</taxon>
        <taxon>rosids</taxon>
        <taxon>malvids</taxon>
        <taxon>Sapindales</taxon>
        <taxon>Rutaceae</taxon>
        <taxon>Aurantioideae</taxon>
        <taxon>Citrus</taxon>
    </lineage>
</organism>
<reference evidence="2 3" key="1">
    <citation type="submission" date="2024-05" db="EMBL/GenBank/DDBJ databases">
        <title>Haplotype-resolved chromosome-level genome assembly of Huyou (Citrus changshanensis).</title>
        <authorList>
            <person name="Miao C."/>
            <person name="Chen W."/>
            <person name="Wu Y."/>
            <person name="Wang L."/>
            <person name="Zhao S."/>
            <person name="Grierson D."/>
            <person name="Xu C."/>
            <person name="Chen K."/>
        </authorList>
    </citation>
    <scope>NUCLEOTIDE SEQUENCE [LARGE SCALE GENOMIC DNA]</scope>
    <source>
        <strain evidence="2">01-14</strain>
        <tissue evidence="2">Leaf</tissue>
    </source>
</reference>
<evidence type="ECO:0000313" key="2">
    <source>
        <dbReference type="EMBL" id="KAK9188790.1"/>
    </source>
</evidence>
<comment type="caution">
    <text evidence="2">The sequence shown here is derived from an EMBL/GenBank/DDBJ whole genome shotgun (WGS) entry which is preliminary data.</text>
</comment>
<name>A0AAP0LWU6_9ROSI</name>
<proteinExistence type="predicted"/>
<dbReference type="EMBL" id="JBCGBO010000007">
    <property type="protein sequence ID" value="KAK9188790.1"/>
    <property type="molecule type" value="Genomic_DNA"/>
</dbReference>
<feature type="transmembrane region" description="Helical" evidence="1">
    <location>
        <begin position="20"/>
        <end position="43"/>
    </location>
</feature>
<protein>
    <submittedName>
        <fullName evidence="2">Uncharacterized protein</fullName>
    </submittedName>
</protein>
<keyword evidence="1" id="KW-0472">Membrane</keyword>
<accession>A0AAP0LWU6</accession>
<sequence length="108" mass="11963">MICTAWVRVAGFASRGFKWLVLGLLLATAEVASCIVAVCWPGLLEAAAAVISRGCWVRKSLLCCWWSCSWLLDSAMIGRGCYCRAGFDRLGDGCLRDVWQLVFPWNVE</sequence>
<dbReference type="Proteomes" id="UP001428341">
    <property type="component" value="Unassembled WGS sequence"/>
</dbReference>
<gene>
    <name evidence="2" type="ORF">WN944_020195</name>
</gene>
<evidence type="ECO:0000256" key="1">
    <source>
        <dbReference type="SAM" id="Phobius"/>
    </source>
</evidence>
<dbReference type="AlphaFoldDB" id="A0AAP0LWU6"/>
<evidence type="ECO:0000313" key="3">
    <source>
        <dbReference type="Proteomes" id="UP001428341"/>
    </source>
</evidence>